<dbReference type="Proteomes" id="UP000008871">
    <property type="component" value="Chromosome"/>
</dbReference>
<feature type="domain" description="Acyl-CoA oxidase/dehydrogenase middle" evidence="8">
    <location>
        <begin position="129"/>
        <end position="223"/>
    </location>
</feature>
<reference evidence="10 11" key="1">
    <citation type="journal article" date="2006" name="Nat. Biotechnol.">
        <title>Genome sequence of the ubiquitous hydrocarbon-degrading marine bacterium Alcanivorax borkumensis.</title>
        <authorList>
            <person name="Schneiker S."/>
            <person name="Martins dos Santos V.A.P."/>
            <person name="Bartels D."/>
            <person name="Bekel T."/>
            <person name="Brecht M."/>
            <person name="Buhrmester J."/>
            <person name="Chernikova T.N."/>
            <person name="Denaro R."/>
            <person name="Ferrer M."/>
            <person name="Gertler C."/>
            <person name="Goesmann A."/>
            <person name="Golyshina O.V."/>
            <person name="Kaminski F."/>
            <person name="Khachane A.N."/>
            <person name="Lang S."/>
            <person name="Linke B."/>
            <person name="McHardy A.C."/>
            <person name="Meyer F."/>
            <person name="Nechitaylo T."/>
            <person name="Puehler A."/>
            <person name="Regenhardt D."/>
            <person name="Rupp O."/>
            <person name="Sabirova J.S."/>
            <person name="Selbitschka W."/>
            <person name="Yakimov M.M."/>
            <person name="Timmis K.N."/>
            <person name="Vorhoelter F.-J."/>
            <person name="Weidner S."/>
            <person name="Kaiser O."/>
            <person name="Golyshin P.N."/>
        </authorList>
    </citation>
    <scope>NUCLEOTIDE SEQUENCE [LARGE SCALE GENOMIC DNA]</scope>
    <source>
        <strain evidence="11">ATCC 700651 / DSM 11573 / NCIMB 13689 / SK2</strain>
    </source>
</reference>
<evidence type="ECO:0000256" key="1">
    <source>
        <dbReference type="ARBA" id="ARBA00001974"/>
    </source>
</evidence>
<dbReference type="InterPro" id="IPR009100">
    <property type="entry name" value="AcylCoA_DH/oxidase_NM_dom_sf"/>
</dbReference>
<dbReference type="SUPFAM" id="SSF56645">
    <property type="entry name" value="Acyl-CoA dehydrogenase NM domain-like"/>
    <property type="match status" value="1"/>
</dbReference>
<feature type="domain" description="Acyl-CoA dehydrogenase/oxidase C-terminal" evidence="7">
    <location>
        <begin position="235"/>
        <end position="387"/>
    </location>
</feature>
<dbReference type="eggNOG" id="COG1960">
    <property type="taxonomic scope" value="Bacteria"/>
</dbReference>
<evidence type="ECO:0000259" key="9">
    <source>
        <dbReference type="Pfam" id="PF02771"/>
    </source>
</evidence>
<dbReference type="PANTHER" id="PTHR43292:SF3">
    <property type="entry name" value="ACYL-COA DEHYDROGENASE FADE29"/>
    <property type="match status" value="1"/>
</dbReference>
<evidence type="ECO:0000259" key="8">
    <source>
        <dbReference type="Pfam" id="PF02770"/>
    </source>
</evidence>
<dbReference type="FunFam" id="2.40.110.10:FF:000011">
    <property type="entry name" value="Acyl-CoA dehydrogenase FadE34"/>
    <property type="match status" value="1"/>
</dbReference>
<sequence>METSVNLDFNEEEKKFRESIRQWMVENVPEDVRSCTARGAMPDKSMQQRWERLLGSKGWLTTTWPEQYGGPGWSATQRYIFDLERALAGAPPTSPFGVAMVGPVLYTFASEEQKERWLPGIQSGETLWCQGYSEPNAGSDLASLKTRATLNGDHYLVNGQKIWTTQAHWADMMFCLVRTDNTVKQQQGISFLLIDMKTPGLEVRPIYSIDGHHHLNEVYFTDVKVPVENLVGKEGMGWTIAKFLLTHERTTIAGVADIHHEINRLKSAMESLPTENERQQAQRRLASLEIDLMALEYTNFRTVAATDEGKPFGPESSGLKIKGTELQQRVSQAMVEIGGLMSLPWDNKQPIGDEVFNQASRRYNFLRACTIYGGSNEIQKNVLAKMLLGL</sequence>
<dbReference type="Pfam" id="PF00441">
    <property type="entry name" value="Acyl-CoA_dh_1"/>
    <property type="match status" value="1"/>
</dbReference>
<evidence type="ECO:0000313" key="11">
    <source>
        <dbReference type="Proteomes" id="UP000008871"/>
    </source>
</evidence>
<dbReference type="EMBL" id="AM286690">
    <property type="protein sequence ID" value="CAL15633.1"/>
    <property type="molecule type" value="Genomic_DNA"/>
</dbReference>
<evidence type="ECO:0000256" key="4">
    <source>
        <dbReference type="ARBA" id="ARBA00022827"/>
    </source>
</evidence>
<dbReference type="Gene3D" id="1.20.140.10">
    <property type="entry name" value="Butyryl-CoA Dehydrogenase, subunit A, domain 3"/>
    <property type="match status" value="1"/>
</dbReference>
<keyword evidence="3 6" id="KW-0285">Flavoprotein</keyword>
<dbReference type="GO" id="GO:0005886">
    <property type="term" value="C:plasma membrane"/>
    <property type="evidence" value="ECO:0007669"/>
    <property type="project" value="TreeGrafter"/>
</dbReference>
<proteinExistence type="inferred from homology"/>
<dbReference type="InterPro" id="IPR013786">
    <property type="entry name" value="AcylCoA_DH/ox_N"/>
</dbReference>
<dbReference type="HOGENOM" id="CLU_018204_9_0_6"/>
<dbReference type="InterPro" id="IPR009075">
    <property type="entry name" value="AcylCo_DH/oxidase_C"/>
</dbReference>
<dbReference type="Pfam" id="PF02770">
    <property type="entry name" value="Acyl-CoA_dh_M"/>
    <property type="match status" value="1"/>
</dbReference>
<evidence type="ECO:0000256" key="6">
    <source>
        <dbReference type="RuleBase" id="RU362125"/>
    </source>
</evidence>
<dbReference type="Pfam" id="PF02771">
    <property type="entry name" value="Acyl-CoA_dh_N"/>
    <property type="match status" value="1"/>
</dbReference>
<gene>
    <name evidence="10" type="primary">fadE-1</name>
    <name evidence="10" type="ordered locus">ABO_0185</name>
</gene>
<comment type="cofactor">
    <cofactor evidence="1 6">
        <name>FAD</name>
        <dbReference type="ChEBI" id="CHEBI:57692"/>
    </cofactor>
</comment>
<evidence type="ECO:0000259" key="7">
    <source>
        <dbReference type="Pfam" id="PF00441"/>
    </source>
</evidence>
<dbReference type="Gene3D" id="2.40.110.10">
    <property type="entry name" value="Butyryl-CoA Dehydrogenase, subunit A, domain 2"/>
    <property type="match status" value="1"/>
</dbReference>
<accession>Q0VT87</accession>
<dbReference type="Gene3D" id="1.10.540.10">
    <property type="entry name" value="Acyl-CoA dehydrogenase/oxidase, N-terminal domain"/>
    <property type="match status" value="1"/>
</dbReference>
<comment type="similarity">
    <text evidence="2 6">Belongs to the acyl-CoA dehydrogenase family.</text>
</comment>
<organism evidence="10 11">
    <name type="scientific">Alcanivorax borkumensis (strain ATCC 700651 / DSM 11573 / NCIMB 13689 / SK2)</name>
    <dbReference type="NCBI Taxonomy" id="393595"/>
    <lineage>
        <taxon>Bacteria</taxon>
        <taxon>Pseudomonadati</taxon>
        <taxon>Pseudomonadota</taxon>
        <taxon>Gammaproteobacteria</taxon>
        <taxon>Oceanospirillales</taxon>
        <taxon>Alcanivoracaceae</taxon>
        <taxon>Alcanivorax</taxon>
    </lineage>
</organism>
<keyword evidence="4 6" id="KW-0274">FAD</keyword>
<dbReference type="EC" id="1.3.99.3" evidence="10"/>
<dbReference type="SUPFAM" id="SSF47203">
    <property type="entry name" value="Acyl-CoA dehydrogenase C-terminal domain-like"/>
    <property type="match status" value="1"/>
</dbReference>
<dbReference type="InterPro" id="IPR036250">
    <property type="entry name" value="AcylCo_DH-like_C"/>
</dbReference>
<keyword evidence="11" id="KW-1185">Reference proteome</keyword>
<dbReference type="InterPro" id="IPR046373">
    <property type="entry name" value="Acyl-CoA_Oxase/DH_mid-dom_sf"/>
</dbReference>
<dbReference type="STRING" id="393595.ABO_0185"/>
<dbReference type="AlphaFoldDB" id="Q0VT87"/>
<keyword evidence="5 6" id="KW-0560">Oxidoreductase</keyword>
<evidence type="ECO:0000313" key="10">
    <source>
        <dbReference type="EMBL" id="CAL15633.1"/>
    </source>
</evidence>
<dbReference type="GO" id="GO:0050660">
    <property type="term" value="F:flavin adenine dinucleotide binding"/>
    <property type="evidence" value="ECO:0007669"/>
    <property type="project" value="InterPro"/>
</dbReference>
<dbReference type="InterPro" id="IPR037069">
    <property type="entry name" value="AcylCoA_DH/ox_N_sf"/>
</dbReference>
<dbReference type="PANTHER" id="PTHR43292">
    <property type="entry name" value="ACYL-COA DEHYDROGENASE"/>
    <property type="match status" value="1"/>
</dbReference>
<protein>
    <submittedName>
        <fullName evidence="10">Acyl-CoA dehydrogenase, putative</fullName>
        <ecNumber evidence="10">1.3.99.3</ecNumber>
    </submittedName>
</protein>
<dbReference type="GO" id="GO:0016627">
    <property type="term" value="F:oxidoreductase activity, acting on the CH-CH group of donors"/>
    <property type="evidence" value="ECO:0007669"/>
    <property type="project" value="InterPro"/>
</dbReference>
<evidence type="ECO:0000256" key="5">
    <source>
        <dbReference type="ARBA" id="ARBA00023002"/>
    </source>
</evidence>
<evidence type="ECO:0000256" key="2">
    <source>
        <dbReference type="ARBA" id="ARBA00009347"/>
    </source>
</evidence>
<name>Q0VT87_ALCBS</name>
<evidence type="ECO:0000256" key="3">
    <source>
        <dbReference type="ARBA" id="ARBA00022630"/>
    </source>
</evidence>
<feature type="domain" description="Acyl-CoA dehydrogenase/oxidase N-terminal" evidence="9">
    <location>
        <begin position="10"/>
        <end position="125"/>
    </location>
</feature>
<dbReference type="InterPro" id="IPR052161">
    <property type="entry name" value="Mycobact_Acyl-CoA_DH"/>
</dbReference>
<dbReference type="InterPro" id="IPR006091">
    <property type="entry name" value="Acyl-CoA_Oxase/DH_mid-dom"/>
</dbReference>
<dbReference type="KEGG" id="abo:ABO_0185"/>